<keyword evidence="3" id="KW-1185">Reference proteome</keyword>
<name>A0ABY8FFV8_9HYPH</name>
<dbReference type="Proteomes" id="UP001209803">
    <property type="component" value="Chromosome"/>
</dbReference>
<organism evidence="2 3">
    <name type="scientific">Roseibium porphyridii</name>
    <dbReference type="NCBI Taxonomy" id="2866279"/>
    <lineage>
        <taxon>Bacteria</taxon>
        <taxon>Pseudomonadati</taxon>
        <taxon>Pseudomonadota</taxon>
        <taxon>Alphaproteobacteria</taxon>
        <taxon>Hyphomicrobiales</taxon>
        <taxon>Stappiaceae</taxon>
        <taxon>Roseibium</taxon>
    </lineage>
</organism>
<gene>
    <name evidence="2" type="ORF">K1718_12440</name>
</gene>
<dbReference type="RefSeq" id="WP_265684628.1">
    <property type="nucleotide sequence ID" value="NZ_CP120863.1"/>
</dbReference>
<protein>
    <submittedName>
        <fullName evidence="2">Uncharacterized protein</fullName>
    </submittedName>
</protein>
<feature type="region of interest" description="Disordered" evidence="1">
    <location>
        <begin position="76"/>
        <end position="95"/>
    </location>
</feature>
<feature type="compositionally biased region" description="Low complexity" evidence="1">
    <location>
        <begin position="46"/>
        <end position="56"/>
    </location>
</feature>
<dbReference type="EMBL" id="CP120863">
    <property type="protein sequence ID" value="WFE92135.1"/>
    <property type="molecule type" value="Genomic_DNA"/>
</dbReference>
<evidence type="ECO:0000313" key="2">
    <source>
        <dbReference type="EMBL" id="WFE92135.1"/>
    </source>
</evidence>
<feature type="region of interest" description="Disordered" evidence="1">
    <location>
        <begin position="29"/>
        <end position="61"/>
    </location>
</feature>
<proteinExistence type="predicted"/>
<evidence type="ECO:0000256" key="1">
    <source>
        <dbReference type="SAM" id="MobiDB-lite"/>
    </source>
</evidence>
<reference evidence="2 3" key="1">
    <citation type="submission" date="2023-03" db="EMBL/GenBank/DDBJ databases">
        <title>Roseibium porphyridii sp. nov. and Roseibium rhodosorbium sp. nov. isolated from marine algae, Porphyridium cruentum and Rhodosorus marinus, respectively.</title>
        <authorList>
            <person name="Lee M.W."/>
            <person name="Choi B.J."/>
            <person name="Lee J.K."/>
            <person name="Choi D.G."/>
            <person name="Baek J.H."/>
            <person name="Bayburt H."/>
            <person name="Kim J.M."/>
            <person name="Han D.M."/>
            <person name="Kim K.H."/>
            <person name="Jeon C.O."/>
        </authorList>
    </citation>
    <scope>NUCLEOTIDE SEQUENCE [LARGE SCALE GENOMIC DNA]</scope>
    <source>
        <strain evidence="2 3">KMA01</strain>
    </source>
</reference>
<evidence type="ECO:0000313" key="3">
    <source>
        <dbReference type="Proteomes" id="UP001209803"/>
    </source>
</evidence>
<sequence length="349" mass="38672">MTTHIGSRNTALFDMTTLLDKQLDALKSTTSQKDAGGPPGTDFKTDATATEATGTGQSDHALPFLNLDPYALNGKDNLPVGDLQEGPQGGITSEVQSANGAGEQQLGFGLEMMNHTFRTSDGTLDIMTLAEERATEIKSGFYNGQEVAVEYQSGLMQAFEGNFYDNQFRQLYMEMASEVGTTIQAETFDEHGNQVLTAFGQEQMLEVYGEAFDYGIAEFEMIFEFAIDIQLTDFGRYEMSLSVMFEGEIIYLNGAERAYLFEYETPFPFYFSSLDEIEIGALPQGFYDEIARFAAGMGDAWDAVGTVSDHLEAVLLQLQEDGHYQQWDDIDQGLENPFDFNLPNVDPFA</sequence>
<accession>A0ABY8FFV8</accession>